<feature type="compositionally biased region" description="Polar residues" evidence="1">
    <location>
        <begin position="27"/>
        <end position="38"/>
    </location>
</feature>
<evidence type="ECO:0000256" key="1">
    <source>
        <dbReference type="SAM" id="MobiDB-lite"/>
    </source>
</evidence>
<dbReference type="Proteomes" id="UP000383932">
    <property type="component" value="Unassembled WGS sequence"/>
</dbReference>
<reference evidence="2 3" key="1">
    <citation type="journal article" date="2019" name="Fungal Biol. Biotechnol.">
        <title>Draft genome sequence of fastidious pathogen Ceratobasidium theobromae, which causes vascular-streak dieback in Theobroma cacao.</title>
        <authorList>
            <person name="Ali S.S."/>
            <person name="Asman A."/>
            <person name="Shao J."/>
            <person name="Firmansyah A.P."/>
            <person name="Susilo A.W."/>
            <person name="Rosmana A."/>
            <person name="McMahon P."/>
            <person name="Junaid M."/>
            <person name="Guest D."/>
            <person name="Kheng T.Y."/>
            <person name="Meinhardt L.W."/>
            <person name="Bailey B.A."/>
        </authorList>
    </citation>
    <scope>NUCLEOTIDE SEQUENCE [LARGE SCALE GENOMIC DNA]</scope>
    <source>
        <strain evidence="2 3">CT2</strain>
    </source>
</reference>
<dbReference type="EMBL" id="SSOP01000914">
    <property type="protein sequence ID" value="KAB5587632.1"/>
    <property type="molecule type" value="Genomic_DNA"/>
</dbReference>
<feature type="compositionally biased region" description="Low complexity" evidence="1">
    <location>
        <begin position="41"/>
        <end position="52"/>
    </location>
</feature>
<feature type="region of interest" description="Disordered" evidence="1">
    <location>
        <begin position="1"/>
        <end position="84"/>
    </location>
</feature>
<sequence>MSNPKRRIRDSLSRKFDKLFRSPSPAPSRSTLSTNDLTNVPAPSSSSNLLPLGQTLPVLATPTPPPAEPSPPESPTGSPDLMRSPAWAGLRTTLRSLHKCAVVFPPLQSAIGSVISSIGVMDMALDHPDDYEDLVSELKTLSEFLIRYLQKSKSFQMSEFVERTAMAIEEQAKRINDKRNRETGSDLTETNYDIEGIVECYRRIQGLFRQLQVNATLSRSIAGDQLANRRIEGITPAKLASYDFQLSANTNRWTYTEDTRMAILHDLNTWSCDSNAPNVYWMTSTAKTEAIGSELPLHPHDRRVSGRGANHTDNCIPTRLLLTAIPVGGLSNTRKQSRH</sequence>
<feature type="compositionally biased region" description="Basic and acidic residues" evidence="1">
    <location>
        <begin position="9"/>
        <end position="20"/>
    </location>
</feature>
<comment type="caution">
    <text evidence="2">The sequence shown here is derived from an EMBL/GenBank/DDBJ whole genome shotgun (WGS) entry which is preliminary data.</text>
</comment>
<proteinExistence type="predicted"/>
<organism evidence="2 3">
    <name type="scientific">Ceratobasidium theobromae</name>
    <dbReference type="NCBI Taxonomy" id="1582974"/>
    <lineage>
        <taxon>Eukaryota</taxon>
        <taxon>Fungi</taxon>
        <taxon>Dikarya</taxon>
        <taxon>Basidiomycota</taxon>
        <taxon>Agaricomycotina</taxon>
        <taxon>Agaricomycetes</taxon>
        <taxon>Cantharellales</taxon>
        <taxon>Ceratobasidiaceae</taxon>
        <taxon>Ceratobasidium</taxon>
    </lineage>
</organism>
<evidence type="ECO:0000313" key="3">
    <source>
        <dbReference type="Proteomes" id="UP000383932"/>
    </source>
</evidence>
<evidence type="ECO:0000313" key="2">
    <source>
        <dbReference type="EMBL" id="KAB5587632.1"/>
    </source>
</evidence>
<gene>
    <name evidence="2" type="ORF">CTheo_8929</name>
</gene>
<dbReference type="AlphaFoldDB" id="A0A5N5Q784"/>
<evidence type="ECO:0008006" key="4">
    <source>
        <dbReference type="Google" id="ProtNLM"/>
    </source>
</evidence>
<dbReference type="OrthoDB" id="3269932at2759"/>
<feature type="compositionally biased region" description="Pro residues" evidence="1">
    <location>
        <begin position="62"/>
        <end position="74"/>
    </location>
</feature>
<accession>A0A5N5Q784</accession>
<keyword evidence="3" id="KW-1185">Reference proteome</keyword>
<name>A0A5N5Q784_9AGAM</name>
<protein>
    <recommendedName>
        <fullName evidence="4">Vegetative incompatibility protein HET-E-1</fullName>
    </recommendedName>
</protein>